<dbReference type="InterPro" id="IPR043128">
    <property type="entry name" value="Rev_trsase/Diguanyl_cyclase"/>
</dbReference>
<dbReference type="Gene3D" id="3.30.70.270">
    <property type="match status" value="1"/>
</dbReference>
<feature type="domain" description="CHASE" evidence="4">
    <location>
        <begin position="140"/>
        <end position="289"/>
    </location>
</feature>
<dbReference type="PROSITE" id="PS50112">
    <property type="entry name" value="PAS"/>
    <property type="match status" value="1"/>
</dbReference>
<dbReference type="CDD" id="cd00130">
    <property type="entry name" value="PAS"/>
    <property type="match status" value="1"/>
</dbReference>
<evidence type="ECO:0000259" key="5">
    <source>
        <dbReference type="PROSITE" id="PS50883"/>
    </source>
</evidence>
<dbReference type="InterPro" id="IPR013655">
    <property type="entry name" value="PAS_fold_3"/>
</dbReference>
<dbReference type="SUPFAM" id="SSF141868">
    <property type="entry name" value="EAL domain-like"/>
    <property type="match status" value="1"/>
</dbReference>
<protein>
    <submittedName>
        <fullName evidence="7">EAL domain-containing protein</fullName>
    </submittedName>
</protein>
<sequence>MSRKPILRLARYLRLGIEGNRVKIVDVLRQRIRAAARFAKPSLIPAAIAGIVVFSGGHIYERQNLENFRSDLRIDVENELNLIANRLQSEVNTNIAALNGFANSIGVHPEMTADDFTVMSTKLLLQNPQMVRVSAAPGGVVRIAFPRESQQWFVGTDFNKFGATRRAVERASSTVKPVMIGPIRLPSGRNGFELFLPVFAKIQGRMERWGYVEAVLDEKALYRSARLLDDGVETPESTGDHRHVDVHLAIRDVSEPERVQDAFFGSDSVFRVAPARRQLVLPGGVWELAATPIGGWDQLPENSTDLRLAIAAAVAVVVIPILLTGGLVNERQRNIAKLRAREGEVMTLSHRLNLALEASKIGIWEIDQATQERSWDDRMFHLHGLTVHEEEPTYEEWRSTVHPDDAGIAANTLFRSLDEGLEYRSQYRVVLTDGSIRHIRNVGSGHQGVDGRSKITGISWDVTDDVLKNERLGAAKAQVDQQNLELERALKGLYEREQELEKLSRRLDLALDSYRCGMWEADLDNNVAYWDERMHQLYGLVYTDGATNEETWLGALHPDDRGSALLAVNTAIGARETYVHQARVVLAEGAVRHIRSVGKLHVSPEGRRKLVGIALDVTDDVVMTEQLRAAKAMTDAKNAELEQARIRIEHNSLHDPLTGLGNRRMLDKALERLTGAGTDTPQHIAILHIDLDRFKQINDTLGHAAGDAMLVHASEILRSNIGPGDLVARIGGDEFVVVVTGAPGDAALAALCDRIIAEMRQPVDYNGFPCRFGVSIGVAVARQADGDARKLLVNADMALYRAKENGRNRYQFFTQILQAEVVTAKRVADEILEGIERDEFVPWYQPQFDAATLALSGVEALIRWCHPRHGILTPDRFLAIADDLNVTAALDRLVLEKSLADQMRWAAAGLRVPKISVNVSAKRLQDERLLASLEGLSIAPGQLSFELVESIFLDESDDIVTANIEGIKKLGIDIEIDDFGTGHTSIVSLLKIKPKRLKIDRQLVVPVLSARTEQALIRSIIDIARSLGIETVAEGVETMAHAEMLGILGCDLLQGYAFSKPLSAESFLAFATERGLKLAS</sequence>
<dbReference type="PROSITE" id="PS50883">
    <property type="entry name" value="EAL"/>
    <property type="match status" value="1"/>
</dbReference>
<dbReference type="Pfam" id="PF00990">
    <property type="entry name" value="GGDEF"/>
    <property type="match status" value="1"/>
</dbReference>
<dbReference type="InterPro" id="IPR000160">
    <property type="entry name" value="GGDEF_dom"/>
</dbReference>
<evidence type="ECO:0000256" key="2">
    <source>
        <dbReference type="SAM" id="Phobius"/>
    </source>
</evidence>
<dbReference type="FunFam" id="3.30.70.270:FF:000001">
    <property type="entry name" value="Diguanylate cyclase domain protein"/>
    <property type="match status" value="1"/>
</dbReference>
<comment type="caution">
    <text evidence="7">The sequence shown here is derived from an EMBL/GenBank/DDBJ whole genome shotgun (WGS) entry which is preliminary data.</text>
</comment>
<dbReference type="SUPFAM" id="SSF55785">
    <property type="entry name" value="PYP-like sensor domain (PAS domain)"/>
    <property type="match status" value="2"/>
</dbReference>
<dbReference type="Gene3D" id="3.20.20.450">
    <property type="entry name" value="EAL domain"/>
    <property type="match status" value="1"/>
</dbReference>
<keyword evidence="2" id="KW-0472">Membrane</keyword>
<dbReference type="Pfam" id="PF00563">
    <property type="entry name" value="EAL"/>
    <property type="match status" value="1"/>
</dbReference>
<dbReference type="SMART" id="SM00091">
    <property type="entry name" value="PAS"/>
    <property type="match status" value="2"/>
</dbReference>
<dbReference type="Proteomes" id="UP000520198">
    <property type="component" value="Unassembled WGS sequence"/>
</dbReference>
<keyword evidence="2" id="KW-0812">Transmembrane</keyword>
<evidence type="ECO:0000313" key="8">
    <source>
        <dbReference type="Proteomes" id="UP000520198"/>
    </source>
</evidence>
<dbReference type="PROSITE" id="PS50839">
    <property type="entry name" value="CHASE"/>
    <property type="match status" value="1"/>
</dbReference>
<dbReference type="GO" id="GO:0003824">
    <property type="term" value="F:catalytic activity"/>
    <property type="evidence" value="ECO:0007669"/>
    <property type="project" value="UniProtKB-ARBA"/>
</dbReference>
<feature type="transmembrane region" description="Helical" evidence="2">
    <location>
        <begin position="38"/>
        <end position="60"/>
    </location>
</feature>
<dbReference type="InterPro" id="IPR006189">
    <property type="entry name" value="CHASE_dom"/>
</dbReference>
<organism evidence="7 8">
    <name type="scientific">Ensifer oleiphilus</name>
    <dbReference type="NCBI Taxonomy" id="2742698"/>
    <lineage>
        <taxon>Bacteria</taxon>
        <taxon>Pseudomonadati</taxon>
        <taxon>Pseudomonadota</taxon>
        <taxon>Alphaproteobacteria</taxon>
        <taxon>Hyphomicrobiales</taxon>
        <taxon>Rhizobiaceae</taxon>
        <taxon>Sinorhizobium/Ensifer group</taxon>
        <taxon>Ensifer</taxon>
    </lineage>
</organism>
<dbReference type="PANTHER" id="PTHR44757">
    <property type="entry name" value="DIGUANYLATE CYCLASE DGCP"/>
    <property type="match status" value="1"/>
</dbReference>
<dbReference type="CDD" id="cd01949">
    <property type="entry name" value="GGDEF"/>
    <property type="match status" value="1"/>
</dbReference>
<keyword evidence="2" id="KW-1133">Transmembrane helix</keyword>
<dbReference type="SMART" id="SM01079">
    <property type="entry name" value="CHASE"/>
    <property type="match status" value="1"/>
</dbReference>
<dbReference type="InterPro" id="IPR052155">
    <property type="entry name" value="Biofilm_reg_signaling"/>
</dbReference>
<dbReference type="SMART" id="SM00267">
    <property type="entry name" value="GGDEF"/>
    <property type="match status" value="1"/>
</dbReference>
<evidence type="ECO:0000259" key="4">
    <source>
        <dbReference type="PROSITE" id="PS50839"/>
    </source>
</evidence>
<dbReference type="Pfam" id="PF03924">
    <property type="entry name" value="CHASE"/>
    <property type="match status" value="1"/>
</dbReference>
<dbReference type="SMART" id="SM00052">
    <property type="entry name" value="EAL"/>
    <property type="match status" value="1"/>
</dbReference>
<name>A0A7Y6Q2U6_9HYPH</name>
<dbReference type="PROSITE" id="PS50887">
    <property type="entry name" value="GGDEF"/>
    <property type="match status" value="1"/>
</dbReference>
<dbReference type="PANTHER" id="PTHR44757:SF2">
    <property type="entry name" value="BIOFILM ARCHITECTURE MAINTENANCE PROTEIN MBAA"/>
    <property type="match status" value="1"/>
</dbReference>
<feature type="coiled-coil region" evidence="1">
    <location>
        <begin position="476"/>
        <end position="503"/>
    </location>
</feature>
<keyword evidence="8" id="KW-1185">Reference proteome</keyword>
<dbReference type="InterPro" id="IPR001633">
    <property type="entry name" value="EAL_dom"/>
</dbReference>
<proteinExistence type="predicted"/>
<dbReference type="EMBL" id="JABWDU010000001">
    <property type="protein sequence ID" value="NVD38031.1"/>
    <property type="molecule type" value="Genomic_DNA"/>
</dbReference>
<evidence type="ECO:0000313" key="7">
    <source>
        <dbReference type="EMBL" id="NVD38031.1"/>
    </source>
</evidence>
<evidence type="ECO:0000256" key="1">
    <source>
        <dbReference type="SAM" id="Coils"/>
    </source>
</evidence>
<dbReference type="InterPro" id="IPR035965">
    <property type="entry name" value="PAS-like_dom_sf"/>
</dbReference>
<feature type="domain" description="EAL" evidence="5">
    <location>
        <begin position="824"/>
        <end position="1075"/>
    </location>
</feature>
<dbReference type="InterPro" id="IPR000014">
    <property type="entry name" value="PAS"/>
</dbReference>
<dbReference type="NCBIfam" id="TIGR00254">
    <property type="entry name" value="GGDEF"/>
    <property type="match status" value="1"/>
</dbReference>
<feature type="domain" description="GGDEF" evidence="6">
    <location>
        <begin position="682"/>
        <end position="815"/>
    </location>
</feature>
<gene>
    <name evidence="7" type="ORF">HT585_04125</name>
</gene>
<keyword evidence="1" id="KW-0175">Coiled coil</keyword>
<dbReference type="Gene3D" id="3.30.450.20">
    <property type="entry name" value="PAS domain"/>
    <property type="match status" value="2"/>
</dbReference>
<evidence type="ECO:0000259" key="3">
    <source>
        <dbReference type="PROSITE" id="PS50112"/>
    </source>
</evidence>
<dbReference type="SUPFAM" id="SSF55073">
    <property type="entry name" value="Nucleotide cyclase"/>
    <property type="match status" value="1"/>
</dbReference>
<feature type="domain" description="PAS" evidence="3">
    <location>
        <begin position="503"/>
        <end position="575"/>
    </location>
</feature>
<dbReference type="AlphaFoldDB" id="A0A7Y6Q2U6"/>
<dbReference type="InterPro" id="IPR029787">
    <property type="entry name" value="Nucleotide_cyclase"/>
</dbReference>
<dbReference type="InterPro" id="IPR035919">
    <property type="entry name" value="EAL_sf"/>
</dbReference>
<reference evidence="7 8" key="1">
    <citation type="submission" date="2020-06" db="EMBL/GenBank/DDBJ databases">
        <authorList>
            <person name="Grouzdev D.S."/>
        </authorList>
    </citation>
    <scope>NUCLEOTIDE SEQUENCE [LARGE SCALE GENOMIC DNA]</scope>
    <source>
        <strain evidence="7 8">HO-A22</strain>
    </source>
</reference>
<accession>A0A7Y6Q2U6</accession>
<evidence type="ECO:0000259" key="6">
    <source>
        <dbReference type="PROSITE" id="PS50887"/>
    </source>
</evidence>
<dbReference type="Pfam" id="PF08447">
    <property type="entry name" value="PAS_3"/>
    <property type="match status" value="2"/>
</dbReference>
<dbReference type="CDD" id="cd01948">
    <property type="entry name" value="EAL"/>
    <property type="match status" value="1"/>
</dbReference>